<dbReference type="EMBL" id="JAXGFP010000006">
    <property type="protein sequence ID" value="MEG3184653.1"/>
    <property type="molecule type" value="Genomic_DNA"/>
</dbReference>
<dbReference type="RefSeq" id="WP_332617386.1">
    <property type="nucleotide sequence ID" value="NZ_JAXGFP010000006.1"/>
</dbReference>
<gene>
    <name evidence="1" type="ORF">SNE34_11595</name>
</gene>
<protein>
    <submittedName>
        <fullName evidence="1">Uncharacterized protein</fullName>
    </submittedName>
</protein>
<dbReference type="InterPro" id="IPR011002">
    <property type="entry name" value="FliG_a-hlx"/>
</dbReference>
<dbReference type="Proteomes" id="UP001355056">
    <property type="component" value="Unassembled WGS sequence"/>
</dbReference>
<proteinExistence type="predicted"/>
<evidence type="ECO:0000313" key="2">
    <source>
        <dbReference type="Proteomes" id="UP001355056"/>
    </source>
</evidence>
<comment type="caution">
    <text evidence="1">The sequence shown here is derived from an EMBL/GenBank/DDBJ whole genome shotgun (WGS) entry which is preliminary data.</text>
</comment>
<dbReference type="SUPFAM" id="SSF48029">
    <property type="entry name" value="FliG"/>
    <property type="match status" value="1"/>
</dbReference>
<accession>A0ABU7Z0G8</accession>
<organism evidence="1 2">
    <name type="scientific">Novilysobacter erysipheiresistens</name>
    <dbReference type="NCBI Taxonomy" id="1749332"/>
    <lineage>
        <taxon>Bacteria</taxon>
        <taxon>Pseudomonadati</taxon>
        <taxon>Pseudomonadota</taxon>
        <taxon>Gammaproteobacteria</taxon>
        <taxon>Lysobacterales</taxon>
        <taxon>Lysobacteraceae</taxon>
        <taxon>Novilysobacter</taxon>
    </lineage>
</organism>
<sequence>MSTPGERKCALLLVSLRKRDRRKLLSQLPAASARAVGALIRQLEALPFPVEALADDLLADEVRGLTARTSLELEQLVDLSRRVPAAWFARILSVWAGMDRNFCLAVLDAKVGTDVRRELAVMPELPSRLVEAIKAEAVAMATASTTRKAA</sequence>
<name>A0ABU7Z0G8_9GAMM</name>
<keyword evidence="2" id="KW-1185">Reference proteome</keyword>
<evidence type="ECO:0000313" key="1">
    <source>
        <dbReference type="EMBL" id="MEG3184653.1"/>
    </source>
</evidence>
<reference evidence="1 2" key="1">
    <citation type="journal article" date="2016" name="Int. J. Syst. Evol. Microbiol.">
        <title>Lysobacter erysipheiresistens sp. nov., an antagonist of powdery mildew, isolated from tobacco-cultivated soil.</title>
        <authorList>
            <person name="Xie B."/>
            <person name="Li T."/>
            <person name="Lin X."/>
            <person name="Wang C.J."/>
            <person name="Chen Y.J."/>
            <person name="Liu W.J."/>
            <person name="Zhao Z.W."/>
        </authorList>
    </citation>
    <scope>NUCLEOTIDE SEQUENCE [LARGE SCALE GENOMIC DNA]</scope>
    <source>
        <strain evidence="1 2">RS-LYSO-3</strain>
    </source>
</reference>